<dbReference type="InterPro" id="IPR001789">
    <property type="entry name" value="Sig_transdc_resp-reg_receiver"/>
</dbReference>
<dbReference type="Pfam" id="PF00989">
    <property type="entry name" value="PAS"/>
    <property type="match status" value="1"/>
</dbReference>
<dbReference type="InterPro" id="IPR013767">
    <property type="entry name" value="PAS_fold"/>
</dbReference>
<dbReference type="Pfam" id="PF00072">
    <property type="entry name" value="Response_reg"/>
    <property type="match status" value="1"/>
</dbReference>
<dbReference type="SMART" id="SM00091">
    <property type="entry name" value="PAS"/>
    <property type="match status" value="1"/>
</dbReference>
<dbReference type="InterPro" id="IPR029787">
    <property type="entry name" value="Nucleotide_cyclase"/>
</dbReference>
<dbReference type="AlphaFoldDB" id="A0A1S2NF19"/>
<sequence>MNLFPRKSRLTIGDNSFSAPNLPIAAANQSIKLLLVDDEPRMLSSLHELLRQRHFDVDTASSGAEALASLSSTRYDLVLLDLSLEDMDGHHVMDFINHHCIETEVIVISGNVQIDAAIGAMRRGAHDFLRKPFSQQDLFKSIDHVLTLRRLRQTNRDMAHRLEMSERTYRYIVDTSPDLIYMVEPDGRFTFVNDRACQMLGYDRRELIGQHYSVLVHEEDFARARYAFNERRSGDRASRDVELRMTCRSNASPAQNVDASITVSLNAVGMHLDHAEPGGAKYIGTYGIARDITARKQAEAIILHQAYHDVLTNLPNRLLFKDRLGQAILQSRRNRTELATMFIDLDRFKVVNDTLGHDKGDELLLQVTARLKGCLRKGDTLARQGGDEFTVVLPDLHTRDDARVVADKFLECLNMPFDLGGKAVTISASIGIAVFPHDGETIDELMRHADVAMYHIKGQGKNGQAFYAHTMEQGGRP</sequence>
<dbReference type="PANTHER" id="PTHR44757:SF2">
    <property type="entry name" value="BIOFILM ARCHITECTURE MAINTENANCE PROTEIN MBAA"/>
    <property type="match status" value="1"/>
</dbReference>
<dbReference type="Pfam" id="PF00990">
    <property type="entry name" value="GGDEF"/>
    <property type="match status" value="1"/>
</dbReference>
<dbReference type="RefSeq" id="WP_083415077.1">
    <property type="nucleotide sequence ID" value="NZ_JRYB01000001.1"/>
</dbReference>
<dbReference type="PROSITE" id="PS50887">
    <property type="entry name" value="GGDEF"/>
    <property type="match status" value="1"/>
</dbReference>
<dbReference type="InterPro" id="IPR043128">
    <property type="entry name" value="Rev_trsase/Diguanyl_cyclase"/>
</dbReference>
<dbReference type="InterPro" id="IPR000014">
    <property type="entry name" value="PAS"/>
</dbReference>
<dbReference type="Gene3D" id="3.40.50.2300">
    <property type="match status" value="1"/>
</dbReference>
<accession>A0A1S2NF19</accession>
<dbReference type="PROSITE" id="PS50110">
    <property type="entry name" value="RESPONSE_REGULATORY"/>
    <property type="match status" value="1"/>
</dbReference>
<evidence type="ECO:0000313" key="6">
    <source>
        <dbReference type="Proteomes" id="UP000180246"/>
    </source>
</evidence>
<evidence type="ECO:0000259" key="2">
    <source>
        <dbReference type="PROSITE" id="PS50110"/>
    </source>
</evidence>
<dbReference type="InterPro" id="IPR035965">
    <property type="entry name" value="PAS-like_dom_sf"/>
</dbReference>
<dbReference type="Gene3D" id="3.30.450.20">
    <property type="entry name" value="PAS domain"/>
    <property type="match status" value="1"/>
</dbReference>
<dbReference type="CDD" id="cd01949">
    <property type="entry name" value="GGDEF"/>
    <property type="match status" value="1"/>
</dbReference>
<dbReference type="NCBIfam" id="TIGR00254">
    <property type="entry name" value="GGDEF"/>
    <property type="match status" value="1"/>
</dbReference>
<dbReference type="InterPro" id="IPR052155">
    <property type="entry name" value="Biofilm_reg_signaling"/>
</dbReference>
<evidence type="ECO:0000259" key="4">
    <source>
        <dbReference type="PROSITE" id="PS50887"/>
    </source>
</evidence>
<reference evidence="5 6" key="1">
    <citation type="submission" date="2014-10" db="EMBL/GenBank/DDBJ databases">
        <authorList>
            <person name="Seo M.-J."/>
            <person name="Seok Y.J."/>
            <person name="Cha I.-T."/>
        </authorList>
    </citation>
    <scope>NUCLEOTIDE SEQUENCE [LARGE SCALE GENOMIC DNA]</scope>
    <source>
        <strain evidence="5 6">NEU</strain>
    </source>
</reference>
<comment type="caution">
    <text evidence="5">The sequence shown here is derived from an EMBL/GenBank/DDBJ whole genome shotgun (WGS) entry which is preliminary data.</text>
</comment>
<feature type="domain" description="GGDEF" evidence="4">
    <location>
        <begin position="336"/>
        <end position="469"/>
    </location>
</feature>
<name>A0A1S2NF19_9BURK</name>
<dbReference type="SUPFAM" id="SSF55073">
    <property type="entry name" value="Nucleotide cyclase"/>
    <property type="match status" value="1"/>
</dbReference>
<dbReference type="GO" id="GO:0000160">
    <property type="term" value="P:phosphorelay signal transduction system"/>
    <property type="evidence" value="ECO:0007669"/>
    <property type="project" value="InterPro"/>
</dbReference>
<feature type="modified residue" description="4-aspartylphosphate" evidence="1">
    <location>
        <position position="81"/>
    </location>
</feature>
<dbReference type="SMART" id="SM00448">
    <property type="entry name" value="REC"/>
    <property type="match status" value="1"/>
</dbReference>
<dbReference type="Gene3D" id="3.30.70.270">
    <property type="match status" value="1"/>
</dbReference>
<evidence type="ECO:0000313" key="5">
    <source>
        <dbReference type="EMBL" id="OIJ42992.1"/>
    </source>
</evidence>
<dbReference type="InterPro" id="IPR011006">
    <property type="entry name" value="CheY-like_superfamily"/>
</dbReference>
<dbReference type="PANTHER" id="PTHR44757">
    <property type="entry name" value="DIGUANYLATE CYCLASE DGCP"/>
    <property type="match status" value="1"/>
</dbReference>
<dbReference type="Proteomes" id="UP000180246">
    <property type="component" value="Unassembled WGS sequence"/>
</dbReference>
<dbReference type="SUPFAM" id="SSF55785">
    <property type="entry name" value="PYP-like sensor domain (PAS domain)"/>
    <property type="match status" value="1"/>
</dbReference>
<proteinExistence type="predicted"/>
<protein>
    <submittedName>
        <fullName evidence="5">Diguanylate cyclase domain protein</fullName>
    </submittedName>
</protein>
<dbReference type="EMBL" id="JRYB01000001">
    <property type="protein sequence ID" value="OIJ42992.1"/>
    <property type="molecule type" value="Genomic_DNA"/>
</dbReference>
<dbReference type="SMART" id="SM00267">
    <property type="entry name" value="GGDEF"/>
    <property type="match status" value="1"/>
</dbReference>
<dbReference type="CDD" id="cd00130">
    <property type="entry name" value="PAS"/>
    <property type="match status" value="1"/>
</dbReference>
<organism evidence="5 6">
    <name type="scientific">Massilia timonae</name>
    <dbReference type="NCBI Taxonomy" id="47229"/>
    <lineage>
        <taxon>Bacteria</taxon>
        <taxon>Pseudomonadati</taxon>
        <taxon>Pseudomonadota</taxon>
        <taxon>Betaproteobacteria</taxon>
        <taxon>Burkholderiales</taxon>
        <taxon>Oxalobacteraceae</taxon>
        <taxon>Telluria group</taxon>
        <taxon>Massilia</taxon>
    </lineage>
</organism>
<keyword evidence="1" id="KW-0597">Phosphoprotein</keyword>
<gene>
    <name evidence="5" type="ORF">LO55_224</name>
</gene>
<feature type="domain" description="Response regulatory" evidence="2">
    <location>
        <begin position="32"/>
        <end position="146"/>
    </location>
</feature>
<dbReference type="NCBIfam" id="TIGR00229">
    <property type="entry name" value="sensory_box"/>
    <property type="match status" value="1"/>
</dbReference>
<dbReference type="GO" id="GO:0006355">
    <property type="term" value="P:regulation of DNA-templated transcription"/>
    <property type="evidence" value="ECO:0007669"/>
    <property type="project" value="InterPro"/>
</dbReference>
<dbReference type="SUPFAM" id="SSF52172">
    <property type="entry name" value="CheY-like"/>
    <property type="match status" value="1"/>
</dbReference>
<dbReference type="InterPro" id="IPR000160">
    <property type="entry name" value="GGDEF_dom"/>
</dbReference>
<feature type="domain" description="PAS" evidence="3">
    <location>
        <begin position="165"/>
        <end position="235"/>
    </location>
</feature>
<evidence type="ECO:0000256" key="1">
    <source>
        <dbReference type="PROSITE-ProRule" id="PRU00169"/>
    </source>
</evidence>
<dbReference type="PROSITE" id="PS50112">
    <property type="entry name" value="PAS"/>
    <property type="match status" value="1"/>
</dbReference>
<evidence type="ECO:0000259" key="3">
    <source>
        <dbReference type="PROSITE" id="PS50112"/>
    </source>
</evidence>